<dbReference type="Proteomes" id="UP000694398">
    <property type="component" value="Unassembled WGS sequence"/>
</dbReference>
<proteinExistence type="predicted"/>
<reference evidence="2" key="1">
    <citation type="submission" date="2025-08" db="UniProtKB">
        <authorList>
            <consortium name="Ensembl"/>
        </authorList>
    </citation>
    <scope>IDENTIFICATION</scope>
</reference>
<sequence length="63" mass="6715">VLHLDMETKASPSKPDLAVPPAPPPSPAEESTALNGLSFKIPEAGTSVNSDFNSWKAKLSRFH</sequence>
<protein>
    <submittedName>
        <fullName evidence="2">Uncharacterized protein</fullName>
    </submittedName>
</protein>
<dbReference type="OMA" id="AADINFF"/>
<evidence type="ECO:0000313" key="3">
    <source>
        <dbReference type="Proteomes" id="UP000694398"/>
    </source>
</evidence>
<accession>A0A8C2VU91</accession>
<evidence type="ECO:0000313" key="2">
    <source>
        <dbReference type="Ensembl" id="ENSCLAP00000020738.1"/>
    </source>
</evidence>
<feature type="region of interest" description="Disordered" evidence="1">
    <location>
        <begin position="1"/>
        <end position="32"/>
    </location>
</feature>
<dbReference type="Ensembl" id="ENSCLAT00000020936.1">
    <property type="protein sequence ID" value="ENSCLAP00000020738.1"/>
    <property type="gene ID" value="ENSCLAG00000014209.1"/>
</dbReference>
<name>A0A8C2VU91_CHILA</name>
<dbReference type="AlphaFoldDB" id="A0A8C2VU91"/>
<evidence type="ECO:0000256" key="1">
    <source>
        <dbReference type="SAM" id="MobiDB-lite"/>
    </source>
</evidence>
<feature type="compositionally biased region" description="Pro residues" evidence="1">
    <location>
        <begin position="18"/>
        <end position="27"/>
    </location>
</feature>
<organism evidence="2 3">
    <name type="scientific">Chinchilla lanigera</name>
    <name type="common">Long-tailed chinchilla</name>
    <name type="synonym">Chinchilla villidera</name>
    <dbReference type="NCBI Taxonomy" id="34839"/>
    <lineage>
        <taxon>Eukaryota</taxon>
        <taxon>Metazoa</taxon>
        <taxon>Chordata</taxon>
        <taxon>Craniata</taxon>
        <taxon>Vertebrata</taxon>
        <taxon>Euteleostomi</taxon>
        <taxon>Mammalia</taxon>
        <taxon>Eutheria</taxon>
        <taxon>Euarchontoglires</taxon>
        <taxon>Glires</taxon>
        <taxon>Rodentia</taxon>
        <taxon>Hystricomorpha</taxon>
        <taxon>Chinchillidae</taxon>
        <taxon>Chinchilla</taxon>
    </lineage>
</organism>
<reference evidence="2" key="2">
    <citation type="submission" date="2025-09" db="UniProtKB">
        <authorList>
            <consortium name="Ensembl"/>
        </authorList>
    </citation>
    <scope>IDENTIFICATION</scope>
</reference>
<keyword evidence="3" id="KW-1185">Reference proteome</keyword>